<evidence type="ECO:0000256" key="2">
    <source>
        <dbReference type="ARBA" id="ARBA00022729"/>
    </source>
</evidence>
<dbReference type="InterPro" id="IPR001254">
    <property type="entry name" value="Trypsin_dom"/>
</dbReference>
<dbReference type="InterPro" id="IPR036388">
    <property type="entry name" value="WH-like_DNA-bd_sf"/>
</dbReference>
<dbReference type="CDD" id="cd00190">
    <property type="entry name" value="Tryp_SPc"/>
    <property type="match status" value="2"/>
</dbReference>
<keyword evidence="5" id="KW-0325">Glycoprotein</keyword>
<evidence type="ECO:0000256" key="4">
    <source>
        <dbReference type="ARBA" id="ARBA00023157"/>
    </source>
</evidence>
<dbReference type="SUPFAM" id="SSF50494">
    <property type="entry name" value="Trypsin-like serine proteases"/>
    <property type="match status" value="2"/>
</dbReference>
<protein>
    <recommendedName>
        <fullName evidence="6">Peptidase S1 domain-containing protein</fullName>
    </recommendedName>
</protein>
<dbReference type="EMBL" id="CAUEEQ010078358">
    <property type="protein sequence ID" value="CAJ0967529.1"/>
    <property type="molecule type" value="Genomic_DNA"/>
</dbReference>
<evidence type="ECO:0000256" key="5">
    <source>
        <dbReference type="ARBA" id="ARBA00023180"/>
    </source>
</evidence>
<dbReference type="Pfam" id="PF00089">
    <property type="entry name" value="Trypsin"/>
    <property type="match status" value="3"/>
</dbReference>
<proteinExistence type="predicted"/>
<feature type="domain" description="Peptidase S1" evidence="6">
    <location>
        <begin position="50"/>
        <end position="284"/>
    </location>
</feature>
<keyword evidence="4" id="KW-1015">Disulfide bond</keyword>
<keyword evidence="2" id="KW-0732">Signal</keyword>
<dbReference type="SMART" id="SM00020">
    <property type="entry name" value="Tryp_SPc"/>
    <property type="match status" value="2"/>
</dbReference>
<evidence type="ECO:0000256" key="3">
    <source>
        <dbReference type="ARBA" id="ARBA00022801"/>
    </source>
</evidence>
<accession>A0ABN9MLN2</accession>
<dbReference type="PANTHER" id="PTHR24253:SF159">
    <property type="entry name" value="SERINE PROTEASE 42"/>
    <property type="match status" value="1"/>
</dbReference>
<evidence type="ECO:0000256" key="1">
    <source>
        <dbReference type="ARBA" id="ARBA00022670"/>
    </source>
</evidence>
<dbReference type="InterPro" id="IPR043504">
    <property type="entry name" value="Peptidase_S1_PA_chymotrypsin"/>
</dbReference>
<dbReference type="PROSITE" id="PS50240">
    <property type="entry name" value="TRYPSIN_DOM"/>
    <property type="match status" value="2"/>
</dbReference>
<sequence>MACARCAPRAVVCDRGLLFTPPQVITWPAPVASTSSPRAVCGSPQVSPRIVGGVNALEGEWPWQVSLYRRGSYVCGGSLVAPGWVLTAAHCVYKDSYDGVYTLRMGIVKIGSSSSSHERTAKVTEIILPLWYTGQVGSRGDIALLRLDSPVTYTKYVMPICLPASSVTFPSGMECWVTGWGRITSEGGICCRNCLKTPSEDSKKDEYTREANTHKTLEDHWSIIPPMSYHITARPMFPGVMCLFYRMSTFTETIGYSACPLASTSSPRAVCGSPQVSPRIVGGVNALEGEWPWQVSLYRRGSYVCGGSLVAPGWVLTAAHCVYKDSYDGVYTLRMGIVKIGSSSSSHERTAKVTEIILPLWYTGQVGSRGDIALLRLDSPVTYTKYVMPICLPASSVTFPSGMECWVTGWGRITSEVALPYPQNLQKVNAELIGRERCQKMFRDGNAPGTAQILDDMMCAGYKEGQKSPCKLPSTRKMVEAHKAGDGYKKRAKGFQVVLSSVQNVIKKSLLPGTVEVKIRSGRPSKMSGDSGGPLVCRVSGAWYQVGVVSWSVGCALPYLPAVYTLVTSYQSWIEHYIPDMTFAELTIIPVQPTSKQPVRGSGNLSIPAPTWTLLGLLVLVVHSIPSSITGSGHSVSSEWTPVTITSCQTGVHPTTETYGNAGEESSTSVTCSREQRQKGANIVWEESLLKYQLRFLDFRMKIIWRQMDSRRIMGREVRNGSCLLLTQRLTYGFVAHSSFVQVYDLVPDILIKLFGLAHVVEVDKCPVGLSTAVFSVTKVDKCSVVLSTAVISVTKVDKCSVVLSTAVSSVTKEDKCSVGGSTAVISVTKEDKCSVRGSTAVISVTKEDKCSVGGSTAVISVTKVDKCSVGGSTAVSSMTKEDKCSVVASLLISETVKTPDSSRIQVEKLLTFV</sequence>
<dbReference type="InterPro" id="IPR018114">
    <property type="entry name" value="TRYPSIN_HIS"/>
</dbReference>
<organism evidence="7 8">
    <name type="scientific">Ranitomeya imitator</name>
    <name type="common">mimic poison frog</name>
    <dbReference type="NCBI Taxonomy" id="111125"/>
    <lineage>
        <taxon>Eukaryota</taxon>
        <taxon>Metazoa</taxon>
        <taxon>Chordata</taxon>
        <taxon>Craniata</taxon>
        <taxon>Vertebrata</taxon>
        <taxon>Euteleostomi</taxon>
        <taxon>Amphibia</taxon>
        <taxon>Batrachia</taxon>
        <taxon>Anura</taxon>
        <taxon>Neobatrachia</taxon>
        <taxon>Hyloidea</taxon>
        <taxon>Dendrobatidae</taxon>
        <taxon>Dendrobatinae</taxon>
        <taxon>Ranitomeya</taxon>
    </lineage>
</organism>
<dbReference type="Gene3D" id="2.40.10.10">
    <property type="entry name" value="Trypsin-like serine proteases"/>
    <property type="match status" value="2"/>
</dbReference>
<dbReference type="PANTHER" id="PTHR24253">
    <property type="entry name" value="TRANSMEMBRANE PROTEASE SERINE"/>
    <property type="match status" value="1"/>
</dbReference>
<name>A0ABN9MLN2_9NEOB</name>
<reference evidence="7" key="1">
    <citation type="submission" date="2023-07" db="EMBL/GenBank/DDBJ databases">
        <authorList>
            <person name="Stuckert A."/>
        </authorList>
    </citation>
    <scope>NUCLEOTIDE SEQUENCE</scope>
</reference>
<evidence type="ECO:0000313" key="8">
    <source>
        <dbReference type="Proteomes" id="UP001176940"/>
    </source>
</evidence>
<comment type="caution">
    <text evidence="7">The sequence shown here is derived from an EMBL/GenBank/DDBJ whole genome shotgun (WGS) entry which is preliminary data.</text>
</comment>
<dbReference type="Proteomes" id="UP001176940">
    <property type="component" value="Unassembled WGS sequence"/>
</dbReference>
<dbReference type="Gene3D" id="1.10.10.10">
    <property type="entry name" value="Winged helix-like DNA-binding domain superfamily/Winged helix DNA-binding domain"/>
    <property type="match status" value="1"/>
</dbReference>
<dbReference type="InterPro" id="IPR009003">
    <property type="entry name" value="Peptidase_S1_PA"/>
</dbReference>
<keyword evidence="3" id="KW-0378">Hydrolase</keyword>
<keyword evidence="8" id="KW-1185">Reference proteome</keyword>
<keyword evidence="1" id="KW-0645">Protease</keyword>
<feature type="domain" description="Peptidase S1" evidence="6">
    <location>
        <begin position="280"/>
        <end position="579"/>
    </location>
</feature>
<dbReference type="PRINTS" id="PR00722">
    <property type="entry name" value="CHYMOTRYPSIN"/>
</dbReference>
<gene>
    <name evidence="7" type="ORF">RIMI_LOCUS22264364</name>
</gene>
<evidence type="ECO:0000259" key="6">
    <source>
        <dbReference type="PROSITE" id="PS50240"/>
    </source>
</evidence>
<dbReference type="PROSITE" id="PS00134">
    <property type="entry name" value="TRYPSIN_HIS"/>
    <property type="match status" value="1"/>
</dbReference>
<dbReference type="InterPro" id="IPR001314">
    <property type="entry name" value="Peptidase_S1A"/>
</dbReference>
<evidence type="ECO:0000313" key="7">
    <source>
        <dbReference type="EMBL" id="CAJ0967529.1"/>
    </source>
</evidence>